<keyword evidence="3" id="KW-1185">Reference proteome</keyword>
<sequence length="125" mass="14042">MEPFFIIRSLITGATCQSIKRAVGPHRLPHQPEFECVWLAAALDGLVTRVVADVIELVPLEKPTSFDVNRTSLGMAERPCSLMSGQQWYRATFTAYMFETDPPGQTEEQRDGQNERGTGWNRGVE</sequence>
<reference evidence="2" key="1">
    <citation type="thesis" date="2021" institute="BYU ScholarsArchive" country="Provo, UT, USA">
        <title>Applications of and Algorithms for Genome Assembly and Genomic Analyses with an Emphasis on Marine Teleosts.</title>
        <authorList>
            <person name="Pickett B.D."/>
        </authorList>
    </citation>
    <scope>NUCLEOTIDE SEQUENCE</scope>
    <source>
        <strain evidence="2">HI-2016</strain>
    </source>
</reference>
<proteinExistence type="predicted"/>
<dbReference type="EMBL" id="JAFBMS010000018">
    <property type="protein sequence ID" value="KAG9345125.1"/>
    <property type="molecule type" value="Genomic_DNA"/>
</dbReference>
<dbReference type="AlphaFoldDB" id="A0A8T2NXS7"/>
<evidence type="ECO:0000313" key="3">
    <source>
        <dbReference type="Proteomes" id="UP000824540"/>
    </source>
</evidence>
<name>A0A8T2NXS7_9TELE</name>
<protein>
    <submittedName>
        <fullName evidence="2">Uncharacterized protein</fullName>
    </submittedName>
</protein>
<gene>
    <name evidence="2" type="ORF">JZ751_009668</name>
</gene>
<comment type="caution">
    <text evidence="2">The sequence shown here is derived from an EMBL/GenBank/DDBJ whole genome shotgun (WGS) entry which is preliminary data.</text>
</comment>
<accession>A0A8T2NXS7</accession>
<evidence type="ECO:0000256" key="1">
    <source>
        <dbReference type="SAM" id="MobiDB-lite"/>
    </source>
</evidence>
<evidence type="ECO:0000313" key="2">
    <source>
        <dbReference type="EMBL" id="KAG9345125.1"/>
    </source>
</evidence>
<dbReference type="Proteomes" id="UP000824540">
    <property type="component" value="Unassembled WGS sequence"/>
</dbReference>
<organism evidence="2 3">
    <name type="scientific">Albula glossodonta</name>
    <name type="common">roundjaw bonefish</name>
    <dbReference type="NCBI Taxonomy" id="121402"/>
    <lineage>
        <taxon>Eukaryota</taxon>
        <taxon>Metazoa</taxon>
        <taxon>Chordata</taxon>
        <taxon>Craniata</taxon>
        <taxon>Vertebrata</taxon>
        <taxon>Euteleostomi</taxon>
        <taxon>Actinopterygii</taxon>
        <taxon>Neopterygii</taxon>
        <taxon>Teleostei</taxon>
        <taxon>Albuliformes</taxon>
        <taxon>Albulidae</taxon>
        <taxon>Albula</taxon>
    </lineage>
</organism>
<feature type="region of interest" description="Disordered" evidence="1">
    <location>
        <begin position="100"/>
        <end position="125"/>
    </location>
</feature>